<dbReference type="EMBL" id="JAAGVB010000005">
    <property type="protein sequence ID" value="NEW31774.1"/>
    <property type="molecule type" value="Genomic_DNA"/>
</dbReference>
<organism evidence="1 2">
    <name type="scientific">Nocardia cyriacigeorgica</name>
    <dbReference type="NCBI Taxonomy" id="135487"/>
    <lineage>
        <taxon>Bacteria</taxon>
        <taxon>Bacillati</taxon>
        <taxon>Actinomycetota</taxon>
        <taxon>Actinomycetes</taxon>
        <taxon>Mycobacteriales</taxon>
        <taxon>Nocardiaceae</taxon>
        <taxon>Nocardia</taxon>
    </lineage>
</organism>
<comment type="caution">
    <text evidence="1">The sequence shown here is derived from an EMBL/GenBank/DDBJ whole genome shotgun (WGS) entry which is preliminary data.</text>
</comment>
<protein>
    <submittedName>
        <fullName evidence="1">Uncharacterized protein</fullName>
    </submittedName>
</protein>
<reference evidence="1 2" key="1">
    <citation type="submission" date="2020-01" db="EMBL/GenBank/DDBJ databases">
        <title>Genetics and antimicrobial susceptibilities of Nocardia species isolated from the soil; a comparison with species isolated from humans.</title>
        <authorList>
            <person name="Carrasco G."/>
            <person name="Monzon S."/>
            <person name="Sansegundo M."/>
            <person name="Garcia E."/>
            <person name="Garrido N."/>
            <person name="Medina M.J."/>
            <person name="Villalon P."/>
            <person name="Ramirez-Arocha A.C."/>
            <person name="Jimenez P."/>
            <person name="Cuesta I."/>
            <person name="Valdezate S."/>
        </authorList>
    </citation>
    <scope>NUCLEOTIDE SEQUENCE [LARGE SCALE GENOMIC DNA]</scope>
    <source>
        <strain evidence="1 2">CNM20110626</strain>
    </source>
</reference>
<dbReference type="NCBIfam" id="NF045477">
    <property type="entry name" value="LPO_1073_dom"/>
    <property type="match status" value="1"/>
</dbReference>
<sequence>MSWFRQRQSGGDNSHQIQAARDVYISKGTQPDEVVRICTELVRSEFERFTATARQIVEERAQEFVENYMCRQADVAPAAISSMEQPYMQRALQHAQVEYASSGDADLGSLLVDLVVELSQKEHRGTHATALQDALTMAPRLTTQQMNALTVVMLGRVAVFHWRSPEEAISAFRSHFIPFGDLPSTGADFRHVQGIGAAWIGFSARKTFAENLTDVYPGLFTEGFNRSELPSQLPEVVVPAAEPDLVKFTFPSARELKLVLEAFGIDEARVADCLTLQKSGTLAPDIVTDTILENVPEMSSLITGWTAWSIFELSTTGMVLADAHLRSRTSGNPPLVL</sequence>
<name>A0A6P1CKC1_9NOCA</name>
<proteinExistence type="predicted"/>
<dbReference type="RefSeq" id="WP_163841972.1">
    <property type="nucleotide sequence ID" value="NZ_JAAGVB010000005.1"/>
</dbReference>
<dbReference type="InterPro" id="IPR053773">
    <property type="entry name" value="Vpar_1526-like"/>
</dbReference>
<accession>A0A6P1CKC1</accession>
<dbReference type="Proteomes" id="UP000471166">
    <property type="component" value="Unassembled WGS sequence"/>
</dbReference>
<evidence type="ECO:0000313" key="1">
    <source>
        <dbReference type="EMBL" id="NEW31774.1"/>
    </source>
</evidence>
<gene>
    <name evidence="1" type="ORF">GV791_04260</name>
</gene>
<evidence type="ECO:0000313" key="2">
    <source>
        <dbReference type="Proteomes" id="UP000471166"/>
    </source>
</evidence>
<dbReference type="AlphaFoldDB" id="A0A6P1CKC1"/>